<keyword evidence="1" id="KW-0472">Membrane</keyword>
<evidence type="ECO:0000313" key="2">
    <source>
        <dbReference type="EMBL" id="HAG5111394.1"/>
    </source>
</evidence>
<evidence type="ECO:0000256" key="1">
    <source>
        <dbReference type="SAM" id="Phobius"/>
    </source>
</evidence>
<organism evidence="2">
    <name type="scientific">Salmonella enterica</name>
    <name type="common">Salmonella choleraesuis</name>
    <dbReference type="NCBI Taxonomy" id="28901"/>
    <lineage>
        <taxon>Bacteria</taxon>
        <taxon>Pseudomonadati</taxon>
        <taxon>Pseudomonadota</taxon>
        <taxon>Gammaproteobacteria</taxon>
        <taxon>Enterobacterales</taxon>
        <taxon>Enterobacteriaceae</taxon>
        <taxon>Salmonella</taxon>
    </lineage>
</organism>
<feature type="transmembrane region" description="Helical" evidence="1">
    <location>
        <begin position="84"/>
        <end position="106"/>
    </location>
</feature>
<protein>
    <submittedName>
        <fullName evidence="2">Uncharacterized protein</fullName>
    </submittedName>
</protein>
<dbReference type="AlphaFoldDB" id="A0A764S618"/>
<proteinExistence type="predicted"/>
<dbReference type="EMBL" id="DAAYOT010000018">
    <property type="protein sequence ID" value="HAG5111394.1"/>
    <property type="molecule type" value="Genomic_DNA"/>
</dbReference>
<reference evidence="2" key="2">
    <citation type="submission" date="2020-02" db="EMBL/GenBank/DDBJ databases">
        <authorList>
            <consortium name="NCBI Pathogen Detection Project"/>
        </authorList>
    </citation>
    <scope>NUCLEOTIDE SEQUENCE</scope>
    <source>
        <strain evidence="2">MA.0809R10500</strain>
    </source>
</reference>
<feature type="transmembrane region" description="Helical" evidence="1">
    <location>
        <begin position="34"/>
        <end position="53"/>
    </location>
</feature>
<keyword evidence="1" id="KW-0812">Transmembrane</keyword>
<accession>A0A764S618</accession>
<feature type="transmembrane region" description="Helical" evidence="1">
    <location>
        <begin position="136"/>
        <end position="157"/>
    </location>
</feature>
<keyword evidence="1" id="KW-1133">Transmembrane helix</keyword>
<reference evidence="2" key="1">
    <citation type="journal article" date="2018" name="Genome Biol.">
        <title>SKESA: strategic k-mer extension for scrupulous assemblies.</title>
        <authorList>
            <person name="Souvorov A."/>
            <person name="Agarwala R."/>
            <person name="Lipman D.J."/>
        </authorList>
    </citation>
    <scope>NUCLEOTIDE SEQUENCE</scope>
    <source>
        <strain evidence="2">MA.0809R10500</strain>
    </source>
</reference>
<name>A0A764S618_SALER</name>
<comment type="caution">
    <text evidence="2">The sequence shown here is derived from an EMBL/GenBank/DDBJ whole genome shotgun (WGS) entry which is preliminary data.</text>
</comment>
<sequence length="163" mass="17931">MISVGVITSSVLSVIALSILFVRNEIDMGDFSRVAWIIFLGVGVFGLNTYLSIQIPQDIINISKASDSFIEFFKAVHRGSYDNYMNYVGSGLLICALVIGLCLSGFRELAYVLASEYRTGLWFGLYKLTNCFRMKLAGFGGVIIIVMAIVIVLISGVDFSSIW</sequence>
<feature type="transmembrane region" description="Helical" evidence="1">
    <location>
        <begin position="6"/>
        <end position="22"/>
    </location>
</feature>
<gene>
    <name evidence="2" type="ORF">G8717_004295</name>
</gene>